<keyword evidence="1" id="KW-0472">Membrane</keyword>
<sequence>MLKVIVRKLRLEKGLSQEQLAGMAGISTRTLQRIERGAKASPETLKCIAAVLETEFSSLRREQDMLTPPAAAAPEPSQEEQDAMQYARDIRAFYTHAIQYAVVIAALLILNLLTSPGHFWVVWPALGWGIGLAIHGFSVFEVIGLFGQDWEDRQIARRLKSRRNRG</sequence>
<organism evidence="3 4">
    <name type="scientific">Leisingera aquaemixtae</name>
    <dbReference type="NCBI Taxonomy" id="1396826"/>
    <lineage>
        <taxon>Bacteria</taxon>
        <taxon>Pseudomonadati</taxon>
        <taxon>Pseudomonadota</taxon>
        <taxon>Alphaproteobacteria</taxon>
        <taxon>Rhodobacterales</taxon>
        <taxon>Roseobacteraceae</taxon>
        <taxon>Leisingera</taxon>
    </lineage>
</organism>
<dbReference type="SMART" id="SM00530">
    <property type="entry name" value="HTH_XRE"/>
    <property type="match status" value="1"/>
</dbReference>
<reference evidence="3" key="1">
    <citation type="submission" date="2021-08" db="EMBL/GenBank/DDBJ databases">
        <authorList>
            <person name="Nwanade C."/>
            <person name="Wang M."/>
            <person name="Masoudi A."/>
            <person name="Yu Z."/>
            <person name="Liu J."/>
        </authorList>
    </citation>
    <scope>NUCLEOTIDE SEQUENCE</scope>
    <source>
        <strain evidence="3">S166</strain>
    </source>
</reference>
<keyword evidence="4" id="KW-1185">Reference proteome</keyword>
<evidence type="ECO:0000313" key="3">
    <source>
        <dbReference type="EMBL" id="UWQ42412.1"/>
    </source>
</evidence>
<evidence type="ECO:0000313" key="4">
    <source>
        <dbReference type="Proteomes" id="UP001058514"/>
    </source>
</evidence>
<dbReference type="Pfam" id="PF13239">
    <property type="entry name" value="2TM"/>
    <property type="match status" value="1"/>
</dbReference>
<keyword evidence="1" id="KW-1133">Transmembrane helix</keyword>
<gene>
    <name evidence="3" type="ORF">K3718_04805</name>
</gene>
<dbReference type="PROSITE" id="PS50943">
    <property type="entry name" value="HTH_CROC1"/>
    <property type="match status" value="1"/>
</dbReference>
<keyword evidence="1" id="KW-0812">Transmembrane</keyword>
<dbReference type="InterPro" id="IPR025698">
    <property type="entry name" value="2TM_dom"/>
</dbReference>
<dbReference type="Proteomes" id="UP001058514">
    <property type="component" value="Chromosome"/>
</dbReference>
<dbReference type="CDD" id="cd00093">
    <property type="entry name" value="HTH_XRE"/>
    <property type="match status" value="1"/>
</dbReference>
<protein>
    <submittedName>
        <fullName evidence="3">Helix-turn-helix domain-containing protein</fullName>
    </submittedName>
</protein>
<feature type="transmembrane region" description="Helical" evidence="1">
    <location>
        <begin position="125"/>
        <end position="147"/>
    </location>
</feature>
<dbReference type="SUPFAM" id="SSF47413">
    <property type="entry name" value="lambda repressor-like DNA-binding domains"/>
    <property type="match status" value="1"/>
</dbReference>
<dbReference type="Gene3D" id="1.10.260.40">
    <property type="entry name" value="lambda repressor-like DNA-binding domains"/>
    <property type="match status" value="1"/>
</dbReference>
<dbReference type="Pfam" id="PF01381">
    <property type="entry name" value="HTH_3"/>
    <property type="match status" value="1"/>
</dbReference>
<evidence type="ECO:0000256" key="1">
    <source>
        <dbReference type="SAM" id="Phobius"/>
    </source>
</evidence>
<feature type="transmembrane region" description="Helical" evidence="1">
    <location>
        <begin position="93"/>
        <end position="113"/>
    </location>
</feature>
<feature type="domain" description="HTH cro/C1-type" evidence="2">
    <location>
        <begin position="6"/>
        <end position="59"/>
    </location>
</feature>
<accession>A0ABY5WLW2</accession>
<name>A0ABY5WLW2_9RHOB</name>
<evidence type="ECO:0000259" key="2">
    <source>
        <dbReference type="PROSITE" id="PS50943"/>
    </source>
</evidence>
<dbReference type="InterPro" id="IPR010982">
    <property type="entry name" value="Lambda_DNA-bd_dom_sf"/>
</dbReference>
<proteinExistence type="predicted"/>
<dbReference type="InterPro" id="IPR001387">
    <property type="entry name" value="Cro/C1-type_HTH"/>
</dbReference>
<dbReference type="EMBL" id="CP081051">
    <property type="protein sequence ID" value="UWQ42412.1"/>
    <property type="molecule type" value="Genomic_DNA"/>
</dbReference>